<evidence type="ECO:0000256" key="2">
    <source>
        <dbReference type="SAM" id="Phobius"/>
    </source>
</evidence>
<proteinExistence type="predicted"/>
<dbReference type="RefSeq" id="WP_184199474.1">
    <property type="nucleotide sequence ID" value="NZ_BMOX01000099.1"/>
</dbReference>
<keyword evidence="2" id="KW-1133">Transmembrane helix</keyword>
<feature type="transmembrane region" description="Helical" evidence="2">
    <location>
        <begin position="12"/>
        <end position="29"/>
    </location>
</feature>
<dbReference type="Gene3D" id="1.25.40.10">
    <property type="entry name" value="Tetratricopeptide repeat domain"/>
    <property type="match status" value="1"/>
</dbReference>
<dbReference type="EMBL" id="JACIIV010000014">
    <property type="protein sequence ID" value="MBB6227967.1"/>
    <property type="molecule type" value="Genomic_DNA"/>
</dbReference>
<evidence type="ECO:0000313" key="4">
    <source>
        <dbReference type="Proteomes" id="UP000538147"/>
    </source>
</evidence>
<organism evidence="3 4">
    <name type="scientific">Polymorphobacter multimanifer</name>
    <dbReference type="NCBI Taxonomy" id="1070431"/>
    <lineage>
        <taxon>Bacteria</taxon>
        <taxon>Pseudomonadati</taxon>
        <taxon>Pseudomonadota</taxon>
        <taxon>Alphaproteobacteria</taxon>
        <taxon>Sphingomonadales</taxon>
        <taxon>Sphingosinicellaceae</taxon>
        <taxon>Polymorphobacter</taxon>
    </lineage>
</organism>
<accession>A0A841L5U5</accession>
<keyword evidence="2" id="KW-0472">Membrane</keyword>
<keyword evidence="1" id="KW-0802">TPR repeat</keyword>
<dbReference type="InterPro" id="IPR019734">
    <property type="entry name" value="TPR_rpt"/>
</dbReference>
<dbReference type="Proteomes" id="UP000538147">
    <property type="component" value="Unassembled WGS sequence"/>
</dbReference>
<evidence type="ECO:0000256" key="1">
    <source>
        <dbReference type="PROSITE-ProRule" id="PRU00339"/>
    </source>
</evidence>
<dbReference type="PROSITE" id="PS50005">
    <property type="entry name" value="TPR"/>
    <property type="match status" value="1"/>
</dbReference>
<name>A0A841L5U5_9SPHN</name>
<dbReference type="AlphaFoldDB" id="A0A841L5U5"/>
<feature type="repeat" description="TPR" evidence="1">
    <location>
        <begin position="234"/>
        <end position="267"/>
    </location>
</feature>
<sequence length="437" mass="47743">MTATTSPAPPAILKWGLLALLAIAALWAIDRLASERSVPSVGTWPDSPYASGGLPRSQADALARADLAVANARATASAAPDQWLMHEILAGEYLGRAQLSGNYDDYAAAEAALDTAFKVAMPGSGPHMMRASLEFTMHRLAGAEAQLAAMDRYAVPPDIGDRAEMAAMRGDIAFYRGEYQAALGHYDEADALVPGSTGFRRAIHTARTGAPDRAEAHFVQAERAYRWPTPQTRGYLQLQRGIVNLDRGRLDAAMDHFRKADELFPGRWLIEEHIAEVLTLQGKTQEAEKLYQAIVRRTGHPEFIDALAGIAEAKGNTAEARQLHARASAIWAKRLEQFPEATYGHAIDHCAANSDWPCALRLAEQNHTARPFGEAKIKLAEALLGNRRTVEARAMIETVLASQWRTKDLHRVAAIVYRASDMAAEAQAQERLAQPDR</sequence>
<comment type="caution">
    <text evidence="3">The sequence shown here is derived from an EMBL/GenBank/DDBJ whole genome shotgun (WGS) entry which is preliminary data.</text>
</comment>
<gene>
    <name evidence="3" type="ORF">FHS79_002149</name>
</gene>
<dbReference type="SUPFAM" id="SSF48452">
    <property type="entry name" value="TPR-like"/>
    <property type="match status" value="1"/>
</dbReference>
<dbReference type="InterPro" id="IPR011990">
    <property type="entry name" value="TPR-like_helical_dom_sf"/>
</dbReference>
<keyword evidence="4" id="KW-1185">Reference proteome</keyword>
<reference evidence="3 4" key="1">
    <citation type="submission" date="2020-08" db="EMBL/GenBank/DDBJ databases">
        <title>Genomic Encyclopedia of Type Strains, Phase IV (KMG-IV): sequencing the most valuable type-strain genomes for metagenomic binning, comparative biology and taxonomic classification.</title>
        <authorList>
            <person name="Goeker M."/>
        </authorList>
    </citation>
    <scope>NUCLEOTIDE SEQUENCE [LARGE SCALE GENOMIC DNA]</scope>
    <source>
        <strain evidence="3 4">DSM 102189</strain>
    </source>
</reference>
<evidence type="ECO:0000313" key="3">
    <source>
        <dbReference type="EMBL" id="MBB6227967.1"/>
    </source>
</evidence>
<keyword evidence="2" id="KW-0812">Transmembrane</keyword>
<protein>
    <submittedName>
        <fullName evidence="3">Tetratricopeptide (TPR) repeat protein</fullName>
    </submittedName>
</protein>